<organism evidence="1 2">
    <name type="scientific">Parafilimonas terrae</name>
    <dbReference type="NCBI Taxonomy" id="1465490"/>
    <lineage>
        <taxon>Bacteria</taxon>
        <taxon>Pseudomonadati</taxon>
        <taxon>Bacteroidota</taxon>
        <taxon>Chitinophagia</taxon>
        <taxon>Chitinophagales</taxon>
        <taxon>Chitinophagaceae</taxon>
        <taxon>Parafilimonas</taxon>
    </lineage>
</organism>
<sequence length="92" mass="10573">MMICYKWDFTVSIIRKSGKVHNKHSMVVLGCTYSLAHFDMVQTLKKRNATLISVVKVRVMGVAFALDDNMQFIKRTLADGMPYIPEDLNLNY</sequence>
<dbReference type="AlphaFoldDB" id="A0A1I5TAP9"/>
<evidence type="ECO:0000313" key="2">
    <source>
        <dbReference type="Proteomes" id="UP000199031"/>
    </source>
</evidence>
<keyword evidence="2" id="KW-1185">Reference proteome</keyword>
<dbReference type="OrthoDB" id="795620at2"/>
<dbReference type="Proteomes" id="UP000199031">
    <property type="component" value="Unassembled WGS sequence"/>
</dbReference>
<dbReference type="EMBL" id="FOXQ01000002">
    <property type="protein sequence ID" value="SFP80123.1"/>
    <property type="molecule type" value="Genomic_DNA"/>
</dbReference>
<evidence type="ECO:0000313" key="1">
    <source>
        <dbReference type="EMBL" id="SFP80123.1"/>
    </source>
</evidence>
<dbReference type="RefSeq" id="WP_090655368.1">
    <property type="nucleotide sequence ID" value="NZ_FOXQ01000002.1"/>
</dbReference>
<proteinExistence type="predicted"/>
<accession>A0A1I5TAP9</accession>
<reference evidence="1 2" key="1">
    <citation type="submission" date="2016-10" db="EMBL/GenBank/DDBJ databases">
        <authorList>
            <person name="de Groot N.N."/>
        </authorList>
    </citation>
    <scope>NUCLEOTIDE SEQUENCE [LARGE SCALE GENOMIC DNA]</scope>
    <source>
        <strain evidence="1 2">DSM 28286</strain>
    </source>
</reference>
<gene>
    <name evidence="1" type="ORF">SAMN05444277_10222</name>
</gene>
<protein>
    <submittedName>
        <fullName evidence="1">Uncharacterized protein</fullName>
    </submittedName>
</protein>
<name>A0A1I5TAP9_9BACT</name>
<dbReference type="STRING" id="1465490.SAMN05444277_10222"/>